<protein>
    <submittedName>
        <fullName evidence="1">Uncharacterized protein</fullName>
    </submittedName>
</protein>
<dbReference type="EMBL" id="AHOR02000031">
    <property type="protein sequence ID" value="EMF81562.1"/>
    <property type="molecule type" value="Genomic_DNA"/>
</dbReference>
<organism evidence="1 2">
    <name type="scientific">Leptospira weilii serovar Topaz str. LT2116</name>
    <dbReference type="NCBI Taxonomy" id="1088540"/>
    <lineage>
        <taxon>Bacteria</taxon>
        <taxon>Pseudomonadati</taxon>
        <taxon>Spirochaetota</taxon>
        <taxon>Spirochaetia</taxon>
        <taxon>Leptospirales</taxon>
        <taxon>Leptospiraceae</taxon>
        <taxon>Leptospira</taxon>
    </lineage>
</organism>
<evidence type="ECO:0000313" key="2">
    <source>
        <dbReference type="Proteomes" id="UP000011770"/>
    </source>
</evidence>
<name>M3FMH3_9LEPT</name>
<dbReference type="AlphaFoldDB" id="M3FMH3"/>
<accession>M3FMH3</accession>
<reference evidence="1 2" key="1">
    <citation type="submission" date="2013-01" db="EMBL/GenBank/DDBJ databases">
        <authorList>
            <person name="Harkins D.M."/>
            <person name="Durkin A.S."/>
            <person name="Brinkac L.M."/>
            <person name="Haft D.H."/>
            <person name="Selengut J.D."/>
            <person name="Sanka R."/>
            <person name="DePew J."/>
            <person name="Purushe J."/>
            <person name="Tulsiani S.M."/>
            <person name="Graham G.C."/>
            <person name="Burns M.-A."/>
            <person name="Dohnt M.F."/>
            <person name="Smythe L.D."/>
            <person name="McKay D.B."/>
            <person name="Craig S.B."/>
            <person name="Vinetz J.M."/>
            <person name="Sutton G.G."/>
            <person name="Nierman W.C."/>
            <person name="Fouts D.E."/>
        </authorList>
    </citation>
    <scope>NUCLEOTIDE SEQUENCE [LARGE SCALE GENOMIC DNA]</scope>
    <source>
        <strain evidence="1 2">LT2116</strain>
    </source>
</reference>
<evidence type="ECO:0000313" key="1">
    <source>
        <dbReference type="EMBL" id="EMF81562.1"/>
    </source>
</evidence>
<proteinExistence type="predicted"/>
<comment type="caution">
    <text evidence="1">The sequence shown here is derived from an EMBL/GenBank/DDBJ whole genome shotgun (WGS) entry which is preliminary data.</text>
</comment>
<dbReference type="Proteomes" id="UP000011770">
    <property type="component" value="Unassembled WGS sequence"/>
</dbReference>
<sequence>MNMKYDHFVQALIEETESKFFQSKKKWPTFEFKTNFVLIGVRGITDPYNH</sequence>
<gene>
    <name evidence="1" type="ORF">LEP1GSC188_2348</name>
</gene>